<dbReference type="RefSeq" id="WP_109718546.1">
    <property type="nucleotide sequence ID" value="NZ_QEQK01000001.1"/>
</dbReference>
<dbReference type="SUPFAM" id="SSF53474">
    <property type="entry name" value="alpha/beta-Hydrolases"/>
    <property type="match status" value="1"/>
</dbReference>
<gene>
    <name evidence="4" type="ORF">DEH80_00685</name>
</gene>
<feature type="chain" id="PRO_5016736447" evidence="2">
    <location>
        <begin position="23"/>
        <end position="651"/>
    </location>
</feature>
<reference evidence="4 5" key="1">
    <citation type="submission" date="2018-05" db="EMBL/GenBank/DDBJ databases">
        <title>Abyssibacter profundi OUC007T gen. nov., sp. nov, a marine bacterium isolated from seawater of the Mariana Trench.</title>
        <authorList>
            <person name="Zhou S."/>
        </authorList>
    </citation>
    <scope>NUCLEOTIDE SEQUENCE [LARGE SCALE GENOMIC DNA]</scope>
    <source>
        <strain evidence="4 5">OUC007</strain>
    </source>
</reference>
<accession>A0A363UQB5</accession>
<comment type="caution">
    <text evidence="4">The sequence shown here is derived from an EMBL/GenBank/DDBJ whole genome shotgun (WGS) entry which is preliminary data.</text>
</comment>
<dbReference type="GO" id="GO:0006508">
    <property type="term" value="P:proteolysis"/>
    <property type="evidence" value="ECO:0007669"/>
    <property type="project" value="InterPro"/>
</dbReference>
<proteinExistence type="predicted"/>
<dbReference type="Proteomes" id="UP000251800">
    <property type="component" value="Unassembled WGS sequence"/>
</dbReference>
<keyword evidence="5" id="KW-1185">Reference proteome</keyword>
<dbReference type="SUPFAM" id="SSF82171">
    <property type="entry name" value="DPP6 N-terminal domain-like"/>
    <property type="match status" value="1"/>
</dbReference>
<dbReference type="Pfam" id="PF00326">
    <property type="entry name" value="Peptidase_S9"/>
    <property type="match status" value="1"/>
</dbReference>
<sequence length="651" mass="72301">MRTALQLLAAAPFALAATALSANDPLPTEDFARLPEFQDLALSPNGRYLAAAVPRGDRTGIIVVDVDSMEAVSARDFGAGIHALDIEWLSDDRLSGLLGESYGSLTRPSNAGEIFAIDADGSTFVYLIGYRTRRQDPFYGSTTLVDRLIDEPKYAAISTRPFKWDNPSRTYRPGIDERATAERIHIVSGQRRKIVDAPVTGPGQFASDASGFVRFFTQEGLSTYQPTTFVRHPDDPKTWNTLTVNEGKHARPVTMLEDGTTYLRAPGPASTACLYRTTDSSATAVACRDDVDIGSVVLMPDSRQPLRAYIEPGRIESINLAPKSPEGRLLEAIQKRFEPHVVFPIGWSQDRNRIVFTVASDTLPGDVFLFDRKAKQAKFLLSTRQWIQHDTMARREPIEYQSRDGLTIRGYLTRPPGHEGGKLPLVVLPHGGPIGVRDSWLWEPDSQFLASRGYAVLQVNFRGSGGYGEEFLEAGRQQWHTGMINDIVDGTQWAINQGHADGQRVCIYGASYGGYASLMSAIREPDLYQCVVGYVGVYDLETMAKNTDVTQSQYGREFFDAYIGASEELRRAASPLLQVDRLKAPMFIVHGEEDRRAPFSEAEALREALDARNHPYEWMAKAGEGHGFYDLNNRIEFYNALQAFLDRHIGS</sequence>
<keyword evidence="2" id="KW-0732">Signal</keyword>
<feature type="signal peptide" evidence="2">
    <location>
        <begin position="1"/>
        <end position="22"/>
    </location>
</feature>
<dbReference type="InterPro" id="IPR029058">
    <property type="entry name" value="AB_hydrolase_fold"/>
</dbReference>
<dbReference type="OrthoDB" id="4269629at2"/>
<dbReference type="EMBL" id="QEQK01000001">
    <property type="protein sequence ID" value="PWN57690.1"/>
    <property type="molecule type" value="Genomic_DNA"/>
</dbReference>
<evidence type="ECO:0000256" key="2">
    <source>
        <dbReference type="SAM" id="SignalP"/>
    </source>
</evidence>
<dbReference type="Gene3D" id="3.40.50.1820">
    <property type="entry name" value="alpha/beta hydrolase"/>
    <property type="match status" value="1"/>
</dbReference>
<keyword evidence="1" id="KW-0378">Hydrolase</keyword>
<dbReference type="PANTHER" id="PTHR42776:SF27">
    <property type="entry name" value="DIPEPTIDYL PEPTIDASE FAMILY MEMBER 6"/>
    <property type="match status" value="1"/>
</dbReference>
<name>A0A363UQB5_9GAMM</name>
<dbReference type="PANTHER" id="PTHR42776">
    <property type="entry name" value="SERINE PEPTIDASE S9 FAMILY MEMBER"/>
    <property type="match status" value="1"/>
</dbReference>
<dbReference type="GO" id="GO:0004252">
    <property type="term" value="F:serine-type endopeptidase activity"/>
    <property type="evidence" value="ECO:0007669"/>
    <property type="project" value="TreeGrafter"/>
</dbReference>
<evidence type="ECO:0000259" key="3">
    <source>
        <dbReference type="Pfam" id="PF00326"/>
    </source>
</evidence>
<feature type="domain" description="Peptidase S9 prolyl oligopeptidase catalytic" evidence="3">
    <location>
        <begin position="446"/>
        <end position="650"/>
    </location>
</feature>
<organism evidence="4 5">
    <name type="scientific">Abyssibacter profundi</name>
    <dbReference type="NCBI Taxonomy" id="2182787"/>
    <lineage>
        <taxon>Bacteria</taxon>
        <taxon>Pseudomonadati</taxon>
        <taxon>Pseudomonadota</taxon>
        <taxon>Gammaproteobacteria</taxon>
        <taxon>Chromatiales</taxon>
        <taxon>Oceanococcaceae</taxon>
        <taxon>Abyssibacter</taxon>
    </lineage>
</organism>
<evidence type="ECO:0000313" key="4">
    <source>
        <dbReference type="EMBL" id="PWN57690.1"/>
    </source>
</evidence>
<protein>
    <submittedName>
        <fullName evidence="4">S9 family peptidase</fullName>
    </submittedName>
</protein>
<dbReference type="AlphaFoldDB" id="A0A363UQB5"/>
<dbReference type="InterPro" id="IPR001375">
    <property type="entry name" value="Peptidase_S9_cat"/>
</dbReference>
<evidence type="ECO:0000313" key="5">
    <source>
        <dbReference type="Proteomes" id="UP000251800"/>
    </source>
</evidence>
<evidence type="ECO:0000256" key="1">
    <source>
        <dbReference type="ARBA" id="ARBA00022801"/>
    </source>
</evidence>